<feature type="compositionally biased region" description="Basic and acidic residues" evidence="1">
    <location>
        <begin position="10"/>
        <end position="33"/>
    </location>
</feature>
<sequence length="1759" mass="201314">MAPRPVSIKHARERDRLKAKAYRERMRQQKQARDPQTSVQTESASCINGCSQPIRETTPESSITPYDASTQAVTGPISAANDSTRPNDLTSRVSEQPMGREEQYVPSPDPVQTRREQTRLRVQRYRERQHRLRLDAATSTSENLNAVNNNSQDDILSGLQDLTIDGVPHSKLPIDRPSNASAHDVENRTMEPGYEYETEDAHSNLNEGDPSWSYSLDVDRASPGATQPLSSSQLNIAASRFVPASIVFTKRQEIKEVKQDFDCKCSTPPEYDEPSEVHSLAERAQHLQSMLPSMVDIFGKTASYEPSAHFSKWESFLSRPPVEPLSFKKAQSTLPVVSVTVNRSWDIDSIWIGARGLQAIRPPNDFRLSFLPSFALNHSREQIIQPHGIDIAKTRHIHFGTFNASSVRFAAFVLFPHAAQGPVSTTSASQNFLSLERQRDFYDQIVIPAVYETIPLPFRQEVPQSYDMVYAKSRSYEEKVGNNRWKRDDQSRAYRLEYKLPALNLSRFWDSVVSKANSVAIPTRRGGTVAYFRDPQLFFQAHDLKNTFCQPSLQEVLLQFGDTVLEAFDPHQIDIRSCWLDIGSRDHAGEPSCPASTRTGPLTLLWKDRCNRALHKRICELVPESPPDATYYRSFLFRDVSTYQSKSKPTRRSNPGNPYSVEPGIIRAKAYNSIKEMFAVMHSDYDIFGSGFLPLLSLSDEIIDDFWTSSHNCQRAPTTQISRSSLLRSWEANKRHLRSILQADTLADYGVRKEITFGLETILVMWDRCYFDPEMNPHVGQISRRVSLASDDSEHSPFWILPTQDLKALILTQAARLVLPLDHLFDQALAQQSVDTGNTNKGEVSVQLILSLYTAQLLCRLLIHTLNEKESIAYDNWIWLKEWVVRDRSDPRRFRLRRQGLGLDKSFATSGMLWIPLEAMDWCNGHISLRRLVDIYIPRSPLQSYLISQSNIQSVTTSKVTVEILLLQQIEEVRQLWEDGRQFEGKRLAYDTAKFATQEIARAYNLHLLHKLESMWDRLRAKKGRSSLPSLQRFKHNIREVAAQCSQKVTAQTIWEIYAEAWATYVSTTTSGENNSIINMPEELPCWTTSRNFTPPKDSWSEYVFQQLFNRSRPPTWNRVYFLQLYRTYKSFWTPIETHVGSFDDKFRRHVGRCIMVTFNSCHSKEVGTNHNLGTWYRSQPTFFQIQFSAPYFVPPQDNLDCSWSAVVGYEELCPTIDPDTMPYEVTAEDFQSILASLQWRWCKIMYRQSALDEMDPHERNSLFKATLNYLMRAVGPQWENSEGPPYTLPWILSRSNLESGGDKDPFRVPISASSMHCRNSDKLCRPTVFFPTQENIMLLVDVIKQVSGLRPSVLRRLEFAEELLESNPENFGFQSHFLARERAIAPTTQPESLLWRFLRQSDPPQERICIDEGSERCHEDPAQDLLPARGIATGALTLPPSEAIQRGYISARQQRLLRTLAGEQTPDQPSLTMPFAREGHRIRAAMSQDQVAFRMEQVVTIRPSKLERGHRHFFSVLHPIFQLMRFFLKEKRAYTTVLRSFLPSVFPTILCSFAKLFELGLAEMHRRFLVRAEKGLDLALSEAVAVLDRLGNYCFTGDTRVLMSTVFRPLLTMDSLKLCAWPYVSADMLDFRGSSGKMDVIRWPRTKDEERKPILLHIASLEYHYGRVVAANCHSRVWFGQLGAEDIGHVGSANTFLGKVLRGFWVPQMVAFMAHQLRIQLNQGARSGRDPAEHLRQSQRFGAVLNAWEQSEEPFSSG</sequence>
<feature type="compositionally biased region" description="Polar residues" evidence="1">
    <location>
        <begin position="34"/>
        <end position="63"/>
    </location>
</feature>
<reference evidence="3 4" key="3">
    <citation type="journal article" date="2017" name="Sci. Rep.">
        <title>A mobile pathogenicity chromosome in Fusarium oxysporum for infection of multiple cucurbit species.</title>
        <authorList>
            <person name="van Dam P."/>
            <person name="Fokkens L."/>
            <person name="Ayukawa Y."/>
            <person name="van der Gragt M."/>
            <person name="Ter Horst A."/>
            <person name="Brankovics B."/>
            <person name="Houterman P.M."/>
            <person name="Arie T."/>
            <person name="Rep M."/>
        </authorList>
    </citation>
    <scope>NUCLEOTIDE SEQUENCE [LARGE SCALE GENOMIC DNA]</scope>
    <source>
        <strain evidence="3 4">Forc016</strain>
    </source>
</reference>
<evidence type="ECO:0000256" key="1">
    <source>
        <dbReference type="SAM" id="MobiDB-lite"/>
    </source>
</evidence>
<name>A0A2H3G7U6_FUSOX</name>
<reference evidence="3" key="2">
    <citation type="submission" date="2016-06" db="EMBL/GenBank/DDBJ databases">
        <authorList>
            <person name="Kjaerup R.B."/>
            <person name="Dalgaard T.S."/>
            <person name="Juul-Madsen H.R."/>
        </authorList>
    </citation>
    <scope>NUCLEOTIDE SEQUENCE</scope>
    <source>
        <strain evidence="3">Forc016</strain>
    </source>
</reference>
<reference evidence="3 4" key="1">
    <citation type="journal article" date="2016" name="Environ. Microbiol.">
        <title>Effector profiles distinguish formae speciales of Fusarium oxysporum.</title>
        <authorList>
            <person name="van Dam P."/>
            <person name="Fokkens L."/>
            <person name="Schmidt S.M."/>
            <person name="Linmans J.H."/>
            <person name="Kistler H.C."/>
            <person name="Ma L.J."/>
            <person name="Rep M."/>
        </authorList>
    </citation>
    <scope>NUCLEOTIDE SEQUENCE [LARGE SCALE GENOMIC DNA]</scope>
    <source>
        <strain evidence="3 4">Forc016</strain>
    </source>
</reference>
<accession>A0A2H3G7U6</accession>
<evidence type="ECO:0000313" key="2">
    <source>
        <dbReference type="EMBL" id="PCD20177.1"/>
    </source>
</evidence>
<dbReference type="STRING" id="327505.A0A2H3G7U6"/>
<evidence type="ECO:0000313" key="3">
    <source>
        <dbReference type="EMBL" id="PCD20182.1"/>
    </source>
</evidence>
<feature type="region of interest" description="Disordered" evidence="1">
    <location>
        <begin position="76"/>
        <end position="117"/>
    </location>
</feature>
<feature type="region of interest" description="Disordered" evidence="1">
    <location>
        <begin position="168"/>
        <end position="187"/>
    </location>
</feature>
<feature type="region of interest" description="Disordered" evidence="1">
    <location>
        <begin position="1"/>
        <end position="63"/>
    </location>
</feature>
<comment type="caution">
    <text evidence="3">The sequence shown here is derived from an EMBL/GenBank/DDBJ whole genome shotgun (WGS) entry which is preliminary data.</text>
</comment>
<protein>
    <submittedName>
        <fullName evidence="3">Uncharacterized protein</fullName>
    </submittedName>
</protein>
<organism evidence="3 4">
    <name type="scientific">Fusarium oxysporum f. sp. radicis-cucumerinum</name>
    <dbReference type="NCBI Taxonomy" id="327505"/>
    <lineage>
        <taxon>Eukaryota</taxon>
        <taxon>Fungi</taxon>
        <taxon>Dikarya</taxon>
        <taxon>Ascomycota</taxon>
        <taxon>Pezizomycotina</taxon>
        <taxon>Sordariomycetes</taxon>
        <taxon>Hypocreomycetidae</taxon>
        <taxon>Hypocreales</taxon>
        <taxon>Nectriaceae</taxon>
        <taxon>Fusarium</taxon>
        <taxon>Fusarium oxysporum species complex</taxon>
    </lineage>
</organism>
<gene>
    <name evidence="2" type="ORF">AU210_016143</name>
    <name evidence="3" type="ORF">AU210_016707</name>
</gene>
<dbReference type="EMBL" id="MABQ02000019">
    <property type="protein sequence ID" value="PCD20182.1"/>
    <property type="molecule type" value="Genomic_DNA"/>
</dbReference>
<dbReference type="Proteomes" id="UP000219602">
    <property type="component" value="Unassembled WGS sequence"/>
</dbReference>
<feature type="compositionally biased region" description="Polar residues" evidence="1">
    <location>
        <begin position="80"/>
        <end position="94"/>
    </location>
</feature>
<evidence type="ECO:0000313" key="4">
    <source>
        <dbReference type="Proteomes" id="UP000219602"/>
    </source>
</evidence>
<dbReference type="EMBL" id="MABQ02000020">
    <property type="protein sequence ID" value="PCD20177.1"/>
    <property type="molecule type" value="Genomic_DNA"/>
</dbReference>
<proteinExistence type="predicted"/>